<keyword evidence="1" id="KW-0812">Transmembrane</keyword>
<dbReference type="AlphaFoldDB" id="A0A0E3WXL9"/>
<evidence type="ECO:0000313" key="3">
    <source>
        <dbReference type="Proteomes" id="UP000033066"/>
    </source>
</evidence>
<dbReference type="InterPro" id="IPR007404">
    <property type="entry name" value="YdjM-like"/>
</dbReference>
<dbReference type="PATRIC" id="fig|1434107.4.peg.2775"/>
<name>A0A0E3WXL9_METBA</name>
<keyword evidence="3" id="KW-1185">Reference proteome</keyword>
<dbReference type="RefSeq" id="WP_080942288.1">
    <property type="nucleotide sequence ID" value="NZ_CP009517.1"/>
</dbReference>
<accession>A0A0E3WXL9</accession>
<dbReference type="KEGG" id="mbak:MSBR3_2187"/>
<dbReference type="Proteomes" id="UP000033066">
    <property type="component" value="Chromosome"/>
</dbReference>
<keyword evidence="1" id="KW-1133">Transmembrane helix</keyword>
<evidence type="ECO:0000313" key="2">
    <source>
        <dbReference type="EMBL" id="AKB82765.1"/>
    </source>
</evidence>
<dbReference type="STRING" id="1434107.MSBR3_2187"/>
<evidence type="ECO:0008006" key="4">
    <source>
        <dbReference type="Google" id="ProtNLM"/>
    </source>
</evidence>
<evidence type="ECO:0000256" key="1">
    <source>
        <dbReference type="SAM" id="Phobius"/>
    </source>
</evidence>
<proteinExistence type="predicted"/>
<dbReference type="GeneID" id="24789758"/>
<dbReference type="Pfam" id="PF04307">
    <property type="entry name" value="YdjM"/>
    <property type="match status" value="1"/>
</dbReference>
<dbReference type="OrthoDB" id="200338at2157"/>
<reference evidence="2" key="1">
    <citation type="submission" date="2014-07" db="EMBL/GenBank/DDBJ databases">
        <title>Methanogenic archaea and the global carbon cycle.</title>
        <authorList>
            <person name="Henriksen J.R."/>
            <person name="Luke J."/>
            <person name="Reinhart S."/>
            <person name="Benedict M.N."/>
            <person name="Youngblut N.D."/>
            <person name="Metcalf M.E."/>
            <person name="Whitaker R.J."/>
            <person name="Metcalf W.W."/>
        </authorList>
    </citation>
    <scope>NUCLEOTIDE SEQUENCE [LARGE SCALE GENOMIC DNA]</scope>
    <source>
        <strain evidence="2">3</strain>
    </source>
</reference>
<dbReference type="EMBL" id="CP009517">
    <property type="protein sequence ID" value="AKB82765.1"/>
    <property type="molecule type" value="Genomic_DNA"/>
</dbReference>
<organism evidence="2 3">
    <name type="scientific">Methanosarcina barkeri 3</name>
    <dbReference type="NCBI Taxonomy" id="1434107"/>
    <lineage>
        <taxon>Archaea</taxon>
        <taxon>Methanobacteriati</taxon>
        <taxon>Methanobacteriota</taxon>
        <taxon>Stenosarchaea group</taxon>
        <taxon>Methanomicrobia</taxon>
        <taxon>Methanosarcinales</taxon>
        <taxon>Methanosarcinaceae</taxon>
        <taxon>Methanosarcina</taxon>
    </lineage>
</organism>
<dbReference type="HOGENOM" id="CLU_126996_0_0_2"/>
<feature type="transmembrane region" description="Helical" evidence="1">
    <location>
        <begin position="154"/>
        <end position="172"/>
    </location>
</feature>
<feature type="transmembrane region" description="Helical" evidence="1">
    <location>
        <begin position="200"/>
        <end position="218"/>
    </location>
</feature>
<sequence>MLLFGHIGVTLGIFFVFSYVAPQLKTIIDKRYLAIGALLPDLIDKPLGMIVFASTISNGRMISHTLLFSFTIFLIGLYFYDKRNDIAIVSLASGSFFHLMEDQMWNTPNTLFWPLFGWSFPKDNIADGVAFLLMLFKKSFTLNFSQGFALDHTFIPELLGMIVIVIFTLNWLKNKLSKASSEDEEIKKEITKKPTIETNVLYIAGFLVFGLLSVRAIIAL</sequence>
<protein>
    <recommendedName>
        <fullName evidence="4">Membrane-bound metal-dependent hydrolase</fullName>
    </recommendedName>
</protein>
<feature type="transmembrane region" description="Helical" evidence="1">
    <location>
        <begin position="61"/>
        <end position="80"/>
    </location>
</feature>
<gene>
    <name evidence="2" type="ORF">MSBR3_2187</name>
</gene>
<keyword evidence="1" id="KW-0472">Membrane</keyword>
<feature type="transmembrane region" description="Helical" evidence="1">
    <location>
        <begin position="6"/>
        <end position="22"/>
    </location>
</feature>